<dbReference type="OrthoDB" id="9786431at2"/>
<dbReference type="PATRIC" id="fig|869212.3.peg.2558"/>
<dbReference type="InterPro" id="IPR001782">
    <property type="entry name" value="Flag_FlgI"/>
</dbReference>
<dbReference type="RefSeq" id="WP_014803685.1">
    <property type="nucleotide sequence ID" value="NC_018020.1"/>
</dbReference>
<keyword evidence="2 4" id="KW-0732">Signal</keyword>
<evidence type="ECO:0000313" key="5">
    <source>
        <dbReference type="EMBL" id="AFM13180.1"/>
    </source>
</evidence>
<keyword evidence="5" id="KW-0966">Cell projection</keyword>
<proteinExistence type="inferred from homology"/>
<dbReference type="HOGENOM" id="CLU_045235_1_0_12"/>
<evidence type="ECO:0000256" key="4">
    <source>
        <dbReference type="HAMAP-Rule" id="MF_00416"/>
    </source>
</evidence>
<dbReference type="GO" id="GO:0071973">
    <property type="term" value="P:bacterial-type flagellum-dependent cell motility"/>
    <property type="evidence" value="ECO:0007669"/>
    <property type="project" value="InterPro"/>
</dbReference>
<evidence type="ECO:0000256" key="1">
    <source>
        <dbReference type="ARBA" id="ARBA00002591"/>
    </source>
</evidence>
<dbReference type="PANTHER" id="PTHR30381">
    <property type="entry name" value="FLAGELLAR P-RING PERIPLASMIC PROTEIN FLGI"/>
    <property type="match status" value="1"/>
</dbReference>
<dbReference type="Pfam" id="PF02119">
    <property type="entry name" value="FlgI"/>
    <property type="match status" value="1"/>
</dbReference>
<reference evidence="5 6" key="1">
    <citation type="submission" date="2012-06" db="EMBL/GenBank/DDBJ databases">
        <title>The complete chromosome of genome of Turneriella parva DSM 21527.</title>
        <authorList>
            <consortium name="US DOE Joint Genome Institute (JGI-PGF)"/>
            <person name="Lucas S."/>
            <person name="Han J."/>
            <person name="Lapidus A."/>
            <person name="Bruce D."/>
            <person name="Goodwin L."/>
            <person name="Pitluck S."/>
            <person name="Peters L."/>
            <person name="Kyrpides N."/>
            <person name="Mavromatis K."/>
            <person name="Ivanova N."/>
            <person name="Mikhailova N."/>
            <person name="Chertkov O."/>
            <person name="Detter J.C."/>
            <person name="Tapia R."/>
            <person name="Han C."/>
            <person name="Land M."/>
            <person name="Hauser L."/>
            <person name="Markowitz V."/>
            <person name="Cheng J.-F."/>
            <person name="Hugenholtz P."/>
            <person name="Woyke T."/>
            <person name="Wu D."/>
            <person name="Gronow S."/>
            <person name="Wellnitz S."/>
            <person name="Brambilla E."/>
            <person name="Klenk H.-P."/>
            <person name="Eisen J.A."/>
        </authorList>
    </citation>
    <scope>NUCLEOTIDE SEQUENCE [LARGE SCALE GENOMIC DNA]</scope>
    <source>
        <strain evidence="6">ATCC BAA-1111 / DSM 21527 / NCTC 11395 / H</strain>
    </source>
</reference>
<gene>
    <name evidence="4" type="primary">flgI</name>
    <name evidence="5" type="ordered locus">Turpa_2540</name>
</gene>
<protein>
    <recommendedName>
        <fullName evidence="4">Flagellar P-ring protein</fullName>
    </recommendedName>
    <alternativeName>
        <fullName evidence="4">Basal body P-ring protein</fullName>
    </alternativeName>
</protein>
<organism evidence="5 6">
    <name type="scientific">Turneriella parva (strain ATCC BAA-1111 / DSM 21527 / NCTC 11395 / H)</name>
    <name type="common">Leptospira parva</name>
    <dbReference type="NCBI Taxonomy" id="869212"/>
    <lineage>
        <taxon>Bacteria</taxon>
        <taxon>Pseudomonadati</taxon>
        <taxon>Spirochaetota</taxon>
        <taxon>Spirochaetia</taxon>
        <taxon>Leptospirales</taxon>
        <taxon>Leptospiraceae</taxon>
        <taxon>Turneriella</taxon>
    </lineage>
</organism>
<evidence type="ECO:0000256" key="2">
    <source>
        <dbReference type="ARBA" id="ARBA00022729"/>
    </source>
</evidence>
<keyword evidence="5" id="KW-0969">Cilium</keyword>
<dbReference type="PANTHER" id="PTHR30381:SF0">
    <property type="entry name" value="FLAGELLAR P-RING PROTEIN"/>
    <property type="match status" value="1"/>
</dbReference>
<dbReference type="AlphaFoldDB" id="I4B7C3"/>
<comment type="subunit">
    <text evidence="4">The basal body constitutes a major portion of the flagellar organelle and consists of four rings (L,P,S, and M) mounted on a central rod.</text>
</comment>
<dbReference type="GO" id="GO:0009428">
    <property type="term" value="C:bacterial-type flagellum basal body, distal rod, P ring"/>
    <property type="evidence" value="ECO:0007669"/>
    <property type="project" value="InterPro"/>
</dbReference>
<comment type="subcellular location">
    <subcellularLocation>
        <location evidence="4">Periplasm</location>
    </subcellularLocation>
    <subcellularLocation>
        <location evidence="4">Bacterial flagellum basal body</location>
    </subcellularLocation>
</comment>
<feature type="chain" id="PRO_5009014572" description="Flagellar P-ring protein" evidence="4">
    <location>
        <begin position="18"/>
        <end position="364"/>
    </location>
</feature>
<comment type="function">
    <text evidence="1 4">Assembles around the rod to form the L-ring and probably protects the motor/basal body from shearing forces during rotation.</text>
</comment>
<dbReference type="PRINTS" id="PR01010">
    <property type="entry name" value="FLGPRINGFLGI"/>
</dbReference>
<keyword evidence="5" id="KW-0282">Flagellum</keyword>
<dbReference type="HAMAP" id="MF_00416">
    <property type="entry name" value="FlgI"/>
    <property type="match status" value="1"/>
</dbReference>
<keyword evidence="6" id="KW-1185">Reference proteome</keyword>
<dbReference type="KEGG" id="tpx:Turpa_2540"/>
<keyword evidence="4" id="KW-0574">Periplasm</keyword>
<dbReference type="GO" id="GO:0030288">
    <property type="term" value="C:outer membrane-bounded periplasmic space"/>
    <property type="evidence" value="ECO:0007669"/>
    <property type="project" value="InterPro"/>
</dbReference>
<keyword evidence="3 4" id="KW-0975">Bacterial flagellum</keyword>
<dbReference type="Proteomes" id="UP000006048">
    <property type="component" value="Chromosome"/>
</dbReference>
<dbReference type="STRING" id="869212.Turpa_2540"/>
<comment type="similarity">
    <text evidence="4">Belongs to the FlgI family.</text>
</comment>
<feature type="signal peptide" evidence="4">
    <location>
        <begin position="1"/>
        <end position="17"/>
    </location>
</feature>
<evidence type="ECO:0000313" key="6">
    <source>
        <dbReference type="Proteomes" id="UP000006048"/>
    </source>
</evidence>
<dbReference type="EMBL" id="CP002959">
    <property type="protein sequence ID" value="AFM13180.1"/>
    <property type="molecule type" value="Genomic_DNA"/>
</dbReference>
<accession>I4B7C3</accession>
<dbReference type="GO" id="GO:0005198">
    <property type="term" value="F:structural molecule activity"/>
    <property type="evidence" value="ECO:0007669"/>
    <property type="project" value="InterPro"/>
</dbReference>
<evidence type="ECO:0000256" key="3">
    <source>
        <dbReference type="ARBA" id="ARBA00023143"/>
    </source>
</evidence>
<sequence length="364" mass="38991" precursor="true">MRIAFAILIGSSAFSLAALNLTVRDIARISWHRENQVSGYGVVIGLNGSGDSRSQLAMETLRKNLYNRGIDLGDKTLQAKNIAAVMVTANIPVHARPGDPVDVWVSSVGDARALNGGMLLQTALTGADGQVYAVAQGPISAPLPRPTENNNLQLYNFSVYNKRIPPNDRLTQERHNSAHIPSGAIIEKAVSQPTVLVDDTKKTKSSKLSLHNFDFMTARNVVAAINKKFANTAALANDGTITLNIPYASDHVDYLSKILQVKVDVPERTRVVLDTRTGTIVAGGNVAISSVMVTHNGMQVEVSNKQAYTYGEEKSPANAELKEGATVKELVDNLNKLGLTSAEIIDVIKAIHAAGALHGELTVL</sequence>
<name>I4B7C3_TURPD</name>